<dbReference type="PANTHER" id="PTHR11527">
    <property type="entry name" value="HEAT-SHOCK PROTEIN 20 FAMILY MEMBER"/>
    <property type="match status" value="1"/>
</dbReference>
<feature type="domain" description="SHSP" evidence="3">
    <location>
        <begin position="35"/>
        <end position="148"/>
    </location>
</feature>
<evidence type="ECO:0000259" key="3">
    <source>
        <dbReference type="PROSITE" id="PS01031"/>
    </source>
</evidence>
<dbReference type="SUPFAM" id="SSF49764">
    <property type="entry name" value="HSP20-like chaperones"/>
    <property type="match status" value="1"/>
</dbReference>
<evidence type="ECO:0000256" key="1">
    <source>
        <dbReference type="PROSITE-ProRule" id="PRU00285"/>
    </source>
</evidence>
<dbReference type="Proteomes" id="UP001168528">
    <property type="component" value="Unassembled WGS sequence"/>
</dbReference>
<organism evidence="4 5">
    <name type="scientific">Rhodocytophaga aerolata</name>
    <dbReference type="NCBI Taxonomy" id="455078"/>
    <lineage>
        <taxon>Bacteria</taxon>
        <taxon>Pseudomonadati</taxon>
        <taxon>Bacteroidota</taxon>
        <taxon>Cytophagia</taxon>
        <taxon>Cytophagales</taxon>
        <taxon>Rhodocytophagaceae</taxon>
        <taxon>Rhodocytophaga</taxon>
    </lineage>
</organism>
<evidence type="ECO:0000313" key="5">
    <source>
        <dbReference type="Proteomes" id="UP001168528"/>
    </source>
</evidence>
<dbReference type="CDD" id="cd06464">
    <property type="entry name" value="ACD_sHsps-like"/>
    <property type="match status" value="1"/>
</dbReference>
<accession>A0ABT8R9P4</accession>
<proteinExistence type="inferred from homology"/>
<dbReference type="InterPro" id="IPR002068">
    <property type="entry name" value="A-crystallin/Hsp20_dom"/>
</dbReference>
<dbReference type="Gene3D" id="2.60.40.790">
    <property type="match status" value="1"/>
</dbReference>
<evidence type="ECO:0000313" key="4">
    <source>
        <dbReference type="EMBL" id="MDO1448800.1"/>
    </source>
</evidence>
<dbReference type="RefSeq" id="WP_302039602.1">
    <property type="nucleotide sequence ID" value="NZ_JAUKPO010000014.1"/>
</dbReference>
<dbReference type="InterPro" id="IPR031107">
    <property type="entry name" value="Small_HSP"/>
</dbReference>
<gene>
    <name evidence="4" type="ORF">Q0590_21160</name>
</gene>
<dbReference type="InterPro" id="IPR008978">
    <property type="entry name" value="HSP20-like_chaperone"/>
</dbReference>
<reference evidence="4" key="1">
    <citation type="submission" date="2023-07" db="EMBL/GenBank/DDBJ databases">
        <title>The genome sequence of Rhodocytophaga aerolata KACC 12507.</title>
        <authorList>
            <person name="Zhang X."/>
        </authorList>
    </citation>
    <scope>NUCLEOTIDE SEQUENCE</scope>
    <source>
        <strain evidence="4">KACC 12507</strain>
    </source>
</reference>
<comment type="similarity">
    <text evidence="1 2">Belongs to the small heat shock protein (HSP20) family.</text>
</comment>
<evidence type="ECO:0000256" key="2">
    <source>
        <dbReference type="RuleBase" id="RU003616"/>
    </source>
</evidence>
<keyword evidence="5" id="KW-1185">Reference proteome</keyword>
<sequence length="148" mass="16647">MTLVKWNSNENSNLPAFSNLLENFFGRDLSDFVGRDFTSSVPAVNVVETADAFKVEVAAPGLKKENFQITFHNNVLTIGSKTEHSTEDTKGKYARKEFGYTSFQRSFTVPNTVDTEKIEANYTDGILNVRLPKREESKEKSARQISIS</sequence>
<dbReference type="EMBL" id="JAUKPO010000014">
    <property type="protein sequence ID" value="MDO1448800.1"/>
    <property type="molecule type" value="Genomic_DNA"/>
</dbReference>
<name>A0ABT8R9P4_9BACT</name>
<dbReference type="Pfam" id="PF00011">
    <property type="entry name" value="HSP20"/>
    <property type="match status" value="1"/>
</dbReference>
<protein>
    <submittedName>
        <fullName evidence="4">Hsp20/alpha crystallin family protein</fullName>
    </submittedName>
</protein>
<comment type="caution">
    <text evidence="4">The sequence shown here is derived from an EMBL/GenBank/DDBJ whole genome shotgun (WGS) entry which is preliminary data.</text>
</comment>
<dbReference type="PROSITE" id="PS01031">
    <property type="entry name" value="SHSP"/>
    <property type="match status" value="1"/>
</dbReference>